<dbReference type="OrthoDB" id="2084209at2"/>
<gene>
    <name evidence="1" type="ORF">HNR45_001432</name>
</gene>
<proteinExistence type="predicted"/>
<protein>
    <recommendedName>
        <fullName evidence="3">DUF4911 domain-containing protein</fullName>
    </recommendedName>
</protein>
<dbReference type="AlphaFoldDB" id="A0A841R4N9"/>
<dbReference type="GeneID" id="93486685"/>
<comment type="caution">
    <text evidence="1">The sequence shown here is derived from an EMBL/GenBank/DDBJ whole genome shotgun (WGS) entry which is preliminary data.</text>
</comment>
<dbReference type="Pfam" id="PF16256">
    <property type="entry name" value="DUF4911"/>
    <property type="match status" value="1"/>
</dbReference>
<keyword evidence="2" id="KW-1185">Reference proteome</keyword>
<evidence type="ECO:0008006" key="3">
    <source>
        <dbReference type="Google" id="ProtNLM"/>
    </source>
</evidence>
<organism evidence="1 2">
    <name type="scientific">Negativicoccus succinicivorans</name>
    <dbReference type="NCBI Taxonomy" id="620903"/>
    <lineage>
        <taxon>Bacteria</taxon>
        <taxon>Bacillati</taxon>
        <taxon>Bacillota</taxon>
        <taxon>Negativicutes</taxon>
        <taxon>Veillonellales</taxon>
        <taxon>Veillonellaceae</taxon>
        <taxon>Negativicoccus</taxon>
    </lineage>
</organism>
<name>A0A841R4N9_9FIRM</name>
<accession>A0A841R4N9</accession>
<evidence type="ECO:0000313" key="1">
    <source>
        <dbReference type="EMBL" id="MBB6478361.1"/>
    </source>
</evidence>
<evidence type="ECO:0000313" key="2">
    <source>
        <dbReference type="Proteomes" id="UP000591941"/>
    </source>
</evidence>
<dbReference type="EMBL" id="JACHHI010000008">
    <property type="protein sequence ID" value="MBB6478361.1"/>
    <property type="molecule type" value="Genomic_DNA"/>
</dbReference>
<sequence>MHEGEVYFQTERRYITYVVRILEGYEYLGVVTTSDPQLGIARVRATEDTKADVCAVLQSLAIPLQIAESPEDFVKKE</sequence>
<reference evidence="1 2" key="1">
    <citation type="submission" date="2020-08" db="EMBL/GenBank/DDBJ databases">
        <title>Genomic Encyclopedia of Type Strains, Phase IV (KMG-IV): sequencing the most valuable type-strain genomes for metagenomic binning, comparative biology and taxonomic classification.</title>
        <authorList>
            <person name="Goeker M."/>
        </authorList>
    </citation>
    <scope>NUCLEOTIDE SEQUENCE [LARGE SCALE GENOMIC DNA]</scope>
    <source>
        <strain evidence="1 2">DSM 21255</strain>
    </source>
</reference>
<dbReference type="Proteomes" id="UP000591941">
    <property type="component" value="Unassembled WGS sequence"/>
</dbReference>
<dbReference type="RefSeq" id="WP_159823343.1">
    <property type="nucleotide sequence ID" value="NZ_CABWNB010000006.1"/>
</dbReference>
<dbReference type="InterPro" id="IPR032587">
    <property type="entry name" value="DUF4911"/>
</dbReference>